<feature type="region of interest" description="Disordered" evidence="1">
    <location>
        <begin position="303"/>
        <end position="370"/>
    </location>
</feature>
<proteinExistence type="predicted"/>
<organism evidence="3 4">
    <name type="scientific">Coptis chinensis</name>
    <dbReference type="NCBI Taxonomy" id="261450"/>
    <lineage>
        <taxon>Eukaryota</taxon>
        <taxon>Viridiplantae</taxon>
        <taxon>Streptophyta</taxon>
        <taxon>Embryophyta</taxon>
        <taxon>Tracheophyta</taxon>
        <taxon>Spermatophyta</taxon>
        <taxon>Magnoliopsida</taxon>
        <taxon>Ranunculales</taxon>
        <taxon>Ranunculaceae</taxon>
        <taxon>Coptidoideae</taxon>
        <taxon>Coptis</taxon>
    </lineage>
</organism>
<feature type="compositionally biased region" description="Basic and acidic residues" evidence="1">
    <location>
        <begin position="328"/>
        <end position="337"/>
    </location>
</feature>
<dbReference type="PANTHER" id="PTHR33868">
    <property type="entry name" value="EXPRESSED PROTEIN"/>
    <property type="match status" value="1"/>
</dbReference>
<protein>
    <submittedName>
        <fullName evidence="3">Uncharacterized protein</fullName>
    </submittedName>
</protein>
<dbReference type="EMBL" id="JADFTS010000006">
    <property type="protein sequence ID" value="KAF9601066.1"/>
    <property type="molecule type" value="Genomic_DNA"/>
</dbReference>
<gene>
    <name evidence="3" type="ORF">IFM89_015992</name>
</gene>
<evidence type="ECO:0000256" key="1">
    <source>
        <dbReference type="SAM" id="MobiDB-lite"/>
    </source>
</evidence>
<dbReference type="AlphaFoldDB" id="A0A835HK14"/>
<feature type="compositionally biased region" description="Basic and acidic residues" evidence="1">
    <location>
        <begin position="346"/>
        <end position="370"/>
    </location>
</feature>
<dbReference type="PANTHER" id="PTHR33868:SF2">
    <property type="entry name" value="EXPRESSED PROTEIN"/>
    <property type="match status" value="1"/>
</dbReference>
<dbReference type="OrthoDB" id="1920951at2759"/>
<evidence type="ECO:0000313" key="3">
    <source>
        <dbReference type="EMBL" id="KAF9601066.1"/>
    </source>
</evidence>
<evidence type="ECO:0000313" key="4">
    <source>
        <dbReference type="Proteomes" id="UP000631114"/>
    </source>
</evidence>
<keyword evidence="2" id="KW-1133">Transmembrane helix</keyword>
<dbReference type="Proteomes" id="UP000631114">
    <property type="component" value="Unassembled WGS sequence"/>
</dbReference>
<keyword evidence="2" id="KW-0812">Transmembrane</keyword>
<name>A0A835HK14_9MAGN</name>
<sequence>MMAAAEARAAWQRTANRCFVQEDAKRAPKLACCPSSSSTSKPLVDLGPGDAANMPEHASAGFVPLNRYPCNSNLPPDTKWWLQLQPNFGNQKDFTSEQLNILEMELESLRDAEMKRMSQLTEDLPVREEVISGISTERNALSSLVLQRRMSATCMKNYSETIVQEPSVVDCDSTQKTLPQKNTGEYWCRDKESMDVDPVEQYMSKQPEKLFDMESPWMGGEKTEPWWRTADKDELASLVAQKSLEHVENCDLPPPQIIHIRKGPFASHESFNQDGTFSSFERKKLTGLCSSVDHSRCCITCGGENRKHRGSDEKDLSYGFDKPFSSDNHGKYSKDPTDTSNTSESEPSKSELMDALRHSQTRAREAENAAQKAYDEKEHIIKLLFRQASHLFAYRQWLQLLQLETFYLQLKNKDQSISTLFPVFLPWTPYKGRQWKRGKQKPKKTKRSQPRYDIGRYVVAFAVGLGLAGAGLFLGWTMGWLFPMF</sequence>
<keyword evidence="2" id="KW-0472">Membrane</keyword>
<keyword evidence="4" id="KW-1185">Reference proteome</keyword>
<accession>A0A835HK14</accession>
<reference evidence="3 4" key="1">
    <citation type="submission" date="2020-10" db="EMBL/GenBank/DDBJ databases">
        <title>The Coptis chinensis genome and diversification of protoberbering-type alkaloids.</title>
        <authorList>
            <person name="Wang B."/>
            <person name="Shu S."/>
            <person name="Song C."/>
            <person name="Liu Y."/>
        </authorList>
    </citation>
    <scope>NUCLEOTIDE SEQUENCE [LARGE SCALE GENOMIC DNA]</scope>
    <source>
        <strain evidence="3">HL-2020</strain>
        <tissue evidence="3">Leaf</tissue>
    </source>
</reference>
<feature type="transmembrane region" description="Helical" evidence="2">
    <location>
        <begin position="457"/>
        <end position="482"/>
    </location>
</feature>
<evidence type="ECO:0000256" key="2">
    <source>
        <dbReference type="SAM" id="Phobius"/>
    </source>
</evidence>
<comment type="caution">
    <text evidence="3">The sequence shown here is derived from an EMBL/GenBank/DDBJ whole genome shotgun (WGS) entry which is preliminary data.</text>
</comment>